<protein>
    <submittedName>
        <fullName evidence="1">Uncharacterized protein</fullName>
    </submittedName>
</protein>
<proteinExistence type="predicted"/>
<name>A0A0C3BVL8_PILCF</name>
<keyword evidence="2" id="KW-1185">Reference proteome</keyword>
<reference evidence="1 2" key="1">
    <citation type="submission" date="2014-04" db="EMBL/GenBank/DDBJ databases">
        <authorList>
            <consortium name="DOE Joint Genome Institute"/>
            <person name="Kuo A."/>
            <person name="Tarkka M."/>
            <person name="Buscot F."/>
            <person name="Kohler A."/>
            <person name="Nagy L.G."/>
            <person name="Floudas D."/>
            <person name="Copeland A."/>
            <person name="Barry K.W."/>
            <person name="Cichocki N."/>
            <person name="Veneault-Fourrey C."/>
            <person name="LaButti K."/>
            <person name="Lindquist E.A."/>
            <person name="Lipzen A."/>
            <person name="Lundell T."/>
            <person name="Morin E."/>
            <person name="Murat C."/>
            <person name="Sun H."/>
            <person name="Tunlid A."/>
            <person name="Henrissat B."/>
            <person name="Grigoriev I.V."/>
            <person name="Hibbett D.S."/>
            <person name="Martin F."/>
            <person name="Nordberg H.P."/>
            <person name="Cantor M.N."/>
            <person name="Hua S.X."/>
        </authorList>
    </citation>
    <scope>NUCLEOTIDE SEQUENCE [LARGE SCALE GENOMIC DNA]</scope>
    <source>
        <strain evidence="1 2">F 1598</strain>
    </source>
</reference>
<sequence length="127" mass="14471">MFRPSSGSASLRTPCFSQTFAMSVVGNGHHAMAKIAKALGEVIDFKEVPKKVRWRGCCIFYLGRWRGAHLNVLSILAIGWFASINLSYKYPVLFDFMDSLYKLYHAYHSEEKCIIYSLRAKESQGPR</sequence>
<evidence type="ECO:0000313" key="2">
    <source>
        <dbReference type="Proteomes" id="UP000054166"/>
    </source>
</evidence>
<reference evidence="2" key="2">
    <citation type="submission" date="2015-01" db="EMBL/GenBank/DDBJ databases">
        <title>Evolutionary Origins and Diversification of the Mycorrhizal Mutualists.</title>
        <authorList>
            <consortium name="DOE Joint Genome Institute"/>
            <consortium name="Mycorrhizal Genomics Consortium"/>
            <person name="Kohler A."/>
            <person name="Kuo A."/>
            <person name="Nagy L.G."/>
            <person name="Floudas D."/>
            <person name="Copeland A."/>
            <person name="Barry K.W."/>
            <person name="Cichocki N."/>
            <person name="Veneault-Fourrey C."/>
            <person name="LaButti K."/>
            <person name="Lindquist E.A."/>
            <person name="Lipzen A."/>
            <person name="Lundell T."/>
            <person name="Morin E."/>
            <person name="Murat C."/>
            <person name="Riley R."/>
            <person name="Ohm R."/>
            <person name="Sun H."/>
            <person name="Tunlid A."/>
            <person name="Henrissat B."/>
            <person name="Grigoriev I.V."/>
            <person name="Hibbett D.S."/>
            <person name="Martin F."/>
        </authorList>
    </citation>
    <scope>NUCLEOTIDE SEQUENCE [LARGE SCALE GENOMIC DNA]</scope>
    <source>
        <strain evidence="2">F 1598</strain>
    </source>
</reference>
<dbReference type="InParanoid" id="A0A0C3BVL8"/>
<gene>
    <name evidence="1" type="ORF">PILCRDRAFT_812342</name>
</gene>
<dbReference type="AlphaFoldDB" id="A0A0C3BVL8"/>
<dbReference type="EMBL" id="KN832973">
    <property type="protein sequence ID" value="KIM90583.1"/>
    <property type="molecule type" value="Genomic_DNA"/>
</dbReference>
<accession>A0A0C3BVL8</accession>
<evidence type="ECO:0000313" key="1">
    <source>
        <dbReference type="EMBL" id="KIM90583.1"/>
    </source>
</evidence>
<dbReference type="HOGENOM" id="CLU_1971337_0_0_1"/>
<dbReference type="Proteomes" id="UP000054166">
    <property type="component" value="Unassembled WGS sequence"/>
</dbReference>
<organism evidence="1 2">
    <name type="scientific">Piloderma croceum (strain F 1598)</name>
    <dbReference type="NCBI Taxonomy" id="765440"/>
    <lineage>
        <taxon>Eukaryota</taxon>
        <taxon>Fungi</taxon>
        <taxon>Dikarya</taxon>
        <taxon>Basidiomycota</taxon>
        <taxon>Agaricomycotina</taxon>
        <taxon>Agaricomycetes</taxon>
        <taxon>Agaricomycetidae</taxon>
        <taxon>Atheliales</taxon>
        <taxon>Atheliaceae</taxon>
        <taxon>Piloderma</taxon>
    </lineage>
</organism>